<keyword evidence="2" id="KW-1185">Reference proteome</keyword>
<sequence length="114" mass="13379">MQSETLPVKIGVPQGFNPNLFTIYINDFPHVSNIFNFIMYADDTTFSSILNQFTDNTHHKTKSVESLINYELGKVIEWPNINRLSLNKEISNKWMNLFSRNYSGHKYYIEKTPK</sequence>
<gene>
    <name evidence="1" type="ORF">NP493_113g00030</name>
</gene>
<comment type="caution">
    <text evidence="1">The sequence shown here is derived from an EMBL/GenBank/DDBJ whole genome shotgun (WGS) entry which is preliminary data.</text>
</comment>
<name>A0AAD9UH02_RIDPI</name>
<dbReference type="AlphaFoldDB" id="A0AAD9UH02"/>
<reference evidence="1" key="1">
    <citation type="journal article" date="2023" name="Mol. Biol. Evol.">
        <title>Third-Generation Sequencing Reveals the Adaptive Role of the Epigenome in Three Deep-Sea Polychaetes.</title>
        <authorList>
            <person name="Perez M."/>
            <person name="Aroh O."/>
            <person name="Sun Y."/>
            <person name="Lan Y."/>
            <person name="Juniper S.K."/>
            <person name="Young C.R."/>
            <person name="Angers B."/>
            <person name="Qian P.Y."/>
        </authorList>
    </citation>
    <scope>NUCLEOTIDE SEQUENCE</scope>
    <source>
        <strain evidence="1">R07B-5</strain>
    </source>
</reference>
<organism evidence="1 2">
    <name type="scientific">Ridgeia piscesae</name>
    <name type="common">Tubeworm</name>
    <dbReference type="NCBI Taxonomy" id="27915"/>
    <lineage>
        <taxon>Eukaryota</taxon>
        <taxon>Metazoa</taxon>
        <taxon>Spiralia</taxon>
        <taxon>Lophotrochozoa</taxon>
        <taxon>Annelida</taxon>
        <taxon>Polychaeta</taxon>
        <taxon>Sedentaria</taxon>
        <taxon>Canalipalpata</taxon>
        <taxon>Sabellida</taxon>
        <taxon>Siboglinidae</taxon>
        <taxon>Ridgeia</taxon>
    </lineage>
</organism>
<accession>A0AAD9UH02</accession>
<protein>
    <recommendedName>
        <fullName evidence="3">Reverse transcriptase domain-containing protein</fullName>
    </recommendedName>
</protein>
<proteinExistence type="predicted"/>
<evidence type="ECO:0000313" key="2">
    <source>
        <dbReference type="Proteomes" id="UP001209878"/>
    </source>
</evidence>
<evidence type="ECO:0008006" key="3">
    <source>
        <dbReference type="Google" id="ProtNLM"/>
    </source>
</evidence>
<dbReference type="Proteomes" id="UP001209878">
    <property type="component" value="Unassembled WGS sequence"/>
</dbReference>
<dbReference type="EMBL" id="JAODUO010000112">
    <property type="protein sequence ID" value="KAK2189189.1"/>
    <property type="molecule type" value="Genomic_DNA"/>
</dbReference>
<evidence type="ECO:0000313" key="1">
    <source>
        <dbReference type="EMBL" id="KAK2189189.1"/>
    </source>
</evidence>